<evidence type="ECO:0000256" key="9">
    <source>
        <dbReference type="ARBA" id="ARBA00022833"/>
    </source>
</evidence>
<evidence type="ECO:0000256" key="4">
    <source>
        <dbReference type="ARBA" id="ARBA00012564"/>
    </source>
</evidence>
<dbReference type="SUPFAM" id="SSF63737">
    <property type="entry name" value="Leukotriene A4 hydrolase N-terminal domain"/>
    <property type="match status" value="1"/>
</dbReference>
<dbReference type="Pfam" id="PF17900">
    <property type="entry name" value="Peptidase_M1_N"/>
    <property type="match status" value="1"/>
</dbReference>
<evidence type="ECO:0000256" key="10">
    <source>
        <dbReference type="ARBA" id="ARBA00023049"/>
    </source>
</evidence>
<dbReference type="RefSeq" id="WP_344147458.1">
    <property type="nucleotide sequence ID" value="NZ_BAAAQR010000001.1"/>
</dbReference>
<evidence type="ECO:0000256" key="8">
    <source>
        <dbReference type="ARBA" id="ARBA00022801"/>
    </source>
</evidence>
<keyword evidence="7" id="KW-0479">Metal-binding</keyword>
<dbReference type="Gene3D" id="1.10.390.10">
    <property type="entry name" value="Neutral Protease Domain 2"/>
    <property type="match status" value="1"/>
</dbReference>
<comment type="catalytic activity">
    <reaction evidence="1">
        <text>Release of an N-terminal amino acid, Xaa-|-Yaa- from a peptide, amide or arylamide. Xaa is preferably Ala, but may be most amino acids including Pro (slow action). When a terminal hydrophobic residue is followed by a prolyl residue, the two may be released as an intact Xaa-Pro dipeptide.</text>
        <dbReference type="EC" id="3.4.11.2"/>
    </reaction>
</comment>
<dbReference type="InterPro" id="IPR001930">
    <property type="entry name" value="Peptidase_M1"/>
</dbReference>
<feature type="region of interest" description="Disordered" evidence="13">
    <location>
        <begin position="34"/>
        <end position="54"/>
    </location>
</feature>
<reference evidence="18" key="1">
    <citation type="journal article" date="2019" name="Int. J. Syst. Evol. Microbiol.">
        <title>The Global Catalogue of Microorganisms (GCM) 10K type strain sequencing project: providing services to taxonomists for standard genome sequencing and annotation.</title>
        <authorList>
            <consortium name="The Broad Institute Genomics Platform"/>
            <consortium name="The Broad Institute Genome Sequencing Center for Infectious Disease"/>
            <person name="Wu L."/>
            <person name="Ma J."/>
        </authorList>
    </citation>
    <scope>NUCLEOTIDE SEQUENCE [LARGE SCALE GENOMIC DNA]</scope>
    <source>
        <strain evidence="18">JCM 16022</strain>
    </source>
</reference>
<evidence type="ECO:0000259" key="16">
    <source>
        <dbReference type="Pfam" id="PF17900"/>
    </source>
</evidence>
<evidence type="ECO:0000256" key="11">
    <source>
        <dbReference type="ARBA" id="ARBA00029811"/>
    </source>
</evidence>
<dbReference type="PANTHER" id="PTHR11533">
    <property type="entry name" value="PROTEASE M1 ZINC METALLOPROTEASE"/>
    <property type="match status" value="1"/>
</dbReference>
<feature type="domain" description="Peptidase M1 membrane alanine aminopeptidase" evidence="15">
    <location>
        <begin position="323"/>
        <end position="464"/>
    </location>
</feature>
<comment type="caution">
    <text evidence="17">The sequence shown here is derived from an EMBL/GenBank/DDBJ whole genome shotgun (WGS) entry which is preliminary data.</text>
</comment>
<dbReference type="Proteomes" id="UP001501771">
    <property type="component" value="Unassembled WGS sequence"/>
</dbReference>
<dbReference type="InterPro" id="IPR027268">
    <property type="entry name" value="Peptidase_M4/M1_CTD_sf"/>
</dbReference>
<dbReference type="InterPro" id="IPR042097">
    <property type="entry name" value="Aminopeptidase_N-like_N_sf"/>
</dbReference>
<evidence type="ECO:0000256" key="14">
    <source>
        <dbReference type="SAM" id="SignalP"/>
    </source>
</evidence>
<evidence type="ECO:0000256" key="2">
    <source>
        <dbReference type="ARBA" id="ARBA00001947"/>
    </source>
</evidence>
<dbReference type="PANTHER" id="PTHR11533:SF297">
    <property type="entry name" value="AMINOPEPTIDASE N"/>
    <property type="match status" value="1"/>
</dbReference>
<evidence type="ECO:0000256" key="6">
    <source>
        <dbReference type="ARBA" id="ARBA00022670"/>
    </source>
</evidence>
<keyword evidence="8" id="KW-0378">Hydrolase</keyword>
<evidence type="ECO:0000313" key="18">
    <source>
        <dbReference type="Proteomes" id="UP001501771"/>
    </source>
</evidence>
<protein>
    <recommendedName>
        <fullName evidence="5">Aminopeptidase N</fullName>
        <ecNumber evidence="4">3.4.11.2</ecNumber>
    </recommendedName>
    <alternativeName>
        <fullName evidence="11">Alanine aminopeptidase</fullName>
    </alternativeName>
    <alternativeName>
        <fullName evidence="12">Lysyl aminopeptidase</fullName>
    </alternativeName>
</protein>
<organism evidence="17 18">
    <name type="scientific">Nocardioides koreensis</name>
    <dbReference type="NCBI Taxonomy" id="433651"/>
    <lineage>
        <taxon>Bacteria</taxon>
        <taxon>Bacillati</taxon>
        <taxon>Actinomycetota</taxon>
        <taxon>Actinomycetes</taxon>
        <taxon>Propionibacteriales</taxon>
        <taxon>Nocardioidaceae</taxon>
        <taxon>Nocardioides</taxon>
    </lineage>
</organism>
<keyword evidence="9" id="KW-0862">Zinc</keyword>
<evidence type="ECO:0000256" key="7">
    <source>
        <dbReference type="ARBA" id="ARBA00022723"/>
    </source>
</evidence>
<sequence>MSPAHAQPPRRRGRATTVAVALTTLAVVGTAAVPAGAAPGDPRPGSTRSGDSLFPYAGNGGYDAQRYRVVLHYHPDGSISASTRVRARAPRPLSSFSLDLEGLRVQRVRVDGRDASFRRHGHELVISPARPVQGAFSATIRYRGTPHDHTDPDKSSEGWIVTDDGATTVNEPVGSMTWFPNNNTPRDKARYTFVITAPAGREVAANGRLVDRSRDGDRTTWTWRQAVPMASYLAMISIGDYRVYRSTMRTVTGRRLPVWSFVDRQLPPQRRARHLLPRIVRWEERRFGPYPMSSAGLVAHRLSVGYALETQDRPVFPGSVDTSTLVHELAHQWYGDSVTPRDWVDIWLNEGFATYAEWLWAAAHGGPSTGKMFRQLYRRHGPHSSFWQPAPAAFSDPADLFGPGYLRGAMTLQVLRQRVGSRDFFAILRAWAREHRHGVVATAGFIRLSERISGKPLDGMFRDWLYTASRPRGY</sequence>
<dbReference type="Pfam" id="PF01433">
    <property type="entry name" value="Peptidase_M1"/>
    <property type="match status" value="1"/>
</dbReference>
<name>A0ABP5L117_9ACTN</name>
<dbReference type="Gene3D" id="2.60.40.1730">
    <property type="entry name" value="tricorn interacting facor f3 domain"/>
    <property type="match status" value="1"/>
</dbReference>
<dbReference type="EC" id="3.4.11.2" evidence="4"/>
<keyword evidence="6" id="KW-0645">Protease</keyword>
<dbReference type="InterPro" id="IPR014782">
    <property type="entry name" value="Peptidase_M1_dom"/>
</dbReference>
<dbReference type="InterPro" id="IPR045357">
    <property type="entry name" value="Aminopeptidase_N-like_N"/>
</dbReference>
<feature type="domain" description="Aminopeptidase N-like N-terminal" evidence="16">
    <location>
        <begin position="67"/>
        <end position="233"/>
    </location>
</feature>
<dbReference type="SUPFAM" id="SSF55486">
    <property type="entry name" value="Metalloproteases ('zincins'), catalytic domain"/>
    <property type="match status" value="1"/>
</dbReference>
<evidence type="ECO:0000256" key="1">
    <source>
        <dbReference type="ARBA" id="ARBA00000098"/>
    </source>
</evidence>
<feature type="signal peptide" evidence="14">
    <location>
        <begin position="1"/>
        <end position="37"/>
    </location>
</feature>
<keyword evidence="10" id="KW-0482">Metalloprotease</keyword>
<dbReference type="PRINTS" id="PR00756">
    <property type="entry name" value="ALADIPTASE"/>
</dbReference>
<dbReference type="EMBL" id="BAAAQR010000001">
    <property type="protein sequence ID" value="GAA2138432.1"/>
    <property type="molecule type" value="Genomic_DNA"/>
</dbReference>
<dbReference type="CDD" id="cd09603">
    <property type="entry name" value="M1_APN_like"/>
    <property type="match status" value="1"/>
</dbReference>
<feature type="chain" id="PRO_5047436127" description="Aminopeptidase N" evidence="14">
    <location>
        <begin position="38"/>
        <end position="474"/>
    </location>
</feature>
<keyword evidence="18" id="KW-1185">Reference proteome</keyword>
<gene>
    <name evidence="17" type="ORF">GCM10009844_06440</name>
</gene>
<evidence type="ECO:0000313" key="17">
    <source>
        <dbReference type="EMBL" id="GAA2138432.1"/>
    </source>
</evidence>
<comment type="cofactor">
    <cofactor evidence="2">
        <name>Zn(2+)</name>
        <dbReference type="ChEBI" id="CHEBI:29105"/>
    </cofactor>
</comment>
<keyword evidence="14" id="KW-0732">Signal</keyword>
<accession>A0ABP5L117</accession>
<evidence type="ECO:0000256" key="5">
    <source>
        <dbReference type="ARBA" id="ARBA00015611"/>
    </source>
</evidence>
<comment type="similarity">
    <text evidence="3">Belongs to the peptidase M1 family.</text>
</comment>
<evidence type="ECO:0000256" key="3">
    <source>
        <dbReference type="ARBA" id="ARBA00010136"/>
    </source>
</evidence>
<evidence type="ECO:0000256" key="12">
    <source>
        <dbReference type="ARBA" id="ARBA00031533"/>
    </source>
</evidence>
<evidence type="ECO:0000256" key="13">
    <source>
        <dbReference type="SAM" id="MobiDB-lite"/>
    </source>
</evidence>
<dbReference type="InterPro" id="IPR050344">
    <property type="entry name" value="Peptidase_M1_aminopeptidases"/>
</dbReference>
<evidence type="ECO:0000259" key="15">
    <source>
        <dbReference type="Pfam" id="PF01433"/>
    </source>
</evidence>
<feature type="compositionally biased region" description="Low complexity" evidence="13">
    <location>
        <begin position="34"/>
        <end position="45"/>
    </location>
</feature>
<proteinExistence type="inferred from homology"/>